<evidence type="ECO:0000313" key="2">
    <source>
        <dbReference type="Proteomes" id="UP001056778"/>
    </source>
</evidence>
<protein>
    <submittedName>
        <fullName evidence="1">Basic helix-loop-helix transcription factor twist</fullName>
    </submittedName>
</protein>
<evidence type="ECO:0000313" key="1">
    <source>
        <dbReference type="EMBL" id="KAI4465833.1"/>
    </source>
</evidence>
<name>A0ACB9TG22_HOLOL</name>
<keyword evidence="2" id="KW-1185">Reference proteome</keyword>
<proteinExistence type="predicted"/>
<dbReference type="Proteomes" id="UP001056778">
    <property type="component" value="Chromosome 3"/>
</dbReference>
<dbReference type="EMBL" id="CM043017">
    <property type="protein sequence ID" value="KAI4465833.1"/>
    <property type="molecule type" value="Genomic_DNA"/>
</dbReference>
<organism evidence="1 2">
    <name type="scientific">Holotrichia oblita</name>
    <name type="common">Chafer beetle</name>
    <dbReference type="NCBI Taxonomy" id="644536"/>
    <lineage>
        <taxon>Eukaryota</taxon>
        <taxon>Metazoa</taxon>
        <taxon>Ecdysozoa</taxon>
        <taxon>Arthropoda</taxon>
        <taxon>Hexapoda</taxon>
        <taxon>Insecta</taxon>
        <taxon>Pterygota</taxon>
        <taxon>Neoptera</taxon>
        <taxon>Endopterygota</taxon>
        <taxon>Coleoptera</taxon>
        <taxon>Polyphaga</taxon>
        <taxon>Scarabaeiformia</taxon>
        <taxon>Scarabaeidae</taxon>
        <taxon>Melolonthinae</taxon>
        <taxon>Holotrichia</taxon>
    </lineage>
</organism>
<reference evidence="1" key="1">
    <citation type="submission" date="2022-04" db="EMBL/GenBank/DDBJ databases">
        <title>Chromosome-scale genome assembly of Holotrichia oblita Faldermann.</title>
        <authorList>
            <person name="Rongchong L."/>
        </authorList>
    </citation>
    <scope>NUCLEOTIDE SEQUENCE</scope>
    <source>
        <strain evidence="1">81SQS9</strain>
    </source>
</reference>
<comment type="caution">
    <text evidence="1">The sequence shown here is derived from an EMBL/GenBank/DDBJ whole genome shotgun (WGS) entry which is preliminary data.</text>
</comment>
<accession>A0ACB9TG22</accession>
<gene>
    <name evidence="1" type="ORF">MML48_3g00003407</name>
</gene>
<sequence>MYENRSDNSSPVYRQLSPNSPSSYGQYSPARLMDLTNSNEKYLSNLRDMAQCHFGGHINNTNTYQKNPSNQHYQEVYHQSFDCERKMDVSPDYTNQYSEFKPEEFNIKVEIDDEQPVLKQRNAGGRKRKPINFSSDDENSCQSMTKNKSRRKLPQSFEEIQNQRIMANVRERQRTQSLNEAFASLRKSIPTLPSDKLSKIQTLKLAARYIDFLYHILSTSSPESPGDSDVIGNVCSYTAHEKLSRAFSVWRMEDVFEDWQFSPSLTTERQLPNDPCENQENQLQQSESDQQPRPSNQNSSSSAVLDISIKDICPPPTATADTADQRRDRKRGKTGYLNATPEMEELREKVAGKSS</sequence>